<feature type="chain" id="PRO_5034952653" description="Copper oxidase" evidence="1">
    <location>
        <begin position="29"/>
        <end position="608"/>
    </location>
</feature>
<reference evidence="2" key="1">
    <citation type="submission" date="2019-06" db="EMBL/GenBank/DDBJ databases">
        <title>Complete genome sequence of Methylogaea oryzae strain JCM16910.</title>
        <authorList>
            <person name="Asakawa S."/>
        </authorList>
    </citation>
    <scope>NUCLEOTIDE SEQUENCE</scope>
    <source>
        <strain evidence="2">E10</strain>
    </source>
</reference>
<gene>
    <name evidence="2" type="ORF">MoryE10_18960</name>
</gene>
<evidence type="ECO:0008006" key="4">
    <source>
        <dbReference type="Google" id="ProtNLM"/>
    </source>
</evidence>
<dbReference type="Proteomes" id="UP000824988">
    <property type="component" value="Chromosome"/>
</dbReference>
<keyword evidence="1" id="KW-0732">Signal</keyword>
<dbReference type="KEGG" id="moz:MoryE10_18960"/>
<evidence type="ECO:0000313" key="3">
    <source>
        <dbReference type="Proteomes" id="UP000824988"/>
    </source>
</evidence>
<dbReference type="InterPro" id="IPR051200">
    <property type="entry name" value="Host-pathogen_enzymatic-act"/>
</dbReference>
<proteinExistence type="predicted"/>
<dbReference type="PANTHER" id="PTHR47197:SF3">
    <property type="entry name" value="DIHYDRO-HEME D1 DEHYDROGENASE"/>
    <property type="match status" value="1"/>
</dbReference>
<organism evidence="2 3">
    <name type="scientific">Methylogaea oryzae</name>
    <dbReference type="NCBI Taxonomy" id="1295382"/>
    <lineage>
        <taxon>Bacteria</taxon>
        <taxon>Pseudomonadati</taxon>
        <taxon>Pseudomonadota</taxon>
        <taxon>Gammaproteobacteria</taxon>
        <taxon>Methylococcales</taxon>
        <taxon>Methylococcaceae</taxon>
        <taxon>Methylogaea</taxon>
    </lineage>
</organism>
<feature type="signal peptide" evidence="1">
    <location>
        <begin position="1"/>
        <end position="28"/>
    </location>
</feature>
<name>A0A8D4VRZ8_9GAMM</name>
<protein>
    <recommendedName>
        <fullName evidence="4">Copper oxidase</fullName>
    </recommendedName>
</protein>
<evidence type="ECO:0000313" key="2">
    <source>
        <dbReference type="EMBL" id="BBL71290.1"/>
    </source>
</evidence>
<sequence length="608" mass="64838">MQMSNKTTKRHLIAASASAILAAGGAGAAAQDDVILSVAGVMPSATLEMTDEPGHWFKDPVDGDSLVVVKPGEAVLVKMTDTNTEHTITSLAWQPGAKDFPVDQNQASSASVTSSFDQPGLYVFTCKVHPYMFGAVVVDDPATEGLDLGAELQLVNGAKVPTSSDIAKKLLRTFFVATSPAQWRDYRKPNWELKLPPLPLNLGGTVITLDALNVSAPNKLAKPATPGVGEVWVNTQFETIQGKSKPGTATQVDTANWTLKKKVKGVDINMNNPHNMWADHTYKDIYQTEWFDKRLTVFDRATGKVLNTQVVGQSPSHVMTRPGDGNLYVAINAEDRIVKLSAGETPNILGSINVGPHSGPHGHHMTDDGKYALTPNALASSVSVVDLNSEKATEIPTGGVVPIAIWSTPDNSRAYVANLLGTPPLLSTLSVIDLNAKKKLQDIDLAADYDPISGKTRGEAYGLLPIQTPISPDGKYIVTANTLSATLSIVDVKTNKVLKSLPCEPGCHGVNYGAKQGGGYYAYAASKFANDLIVVDMDKLEIAGRVLLADGKDKDIAANNGMGGQGVLPLPMTEHGHLRDTLKMAGSGKLSREVEGWLKKLTKNQKPL</sequence>
<dbReference type="PANTHER" id="PTHR47197">
    <property type="entry name" value="PROTEIN NIRF"/>
    <property type="match status" value="1"/>
</dbReference>
<keyword evidence="3" id="KW-1185">Reference proteome</keyword>
<accession>A0A8D4VRZ8</accession>
<evidence type="ECO:0000256" key="1">
    <source>
        <dbReference type="SAM" id="SignalP"/>
    </source>
</evidence>
<dbReference type="AlphaFoldDB" id="A0A8D4VRZ8"/>
<dbReference type="EMBL" id="AP019782">
    <property type="protein sequence ID" value="BBL71290.1"/>
    <property type="molecule type" value="Genomic_DNA"/>
</dbReference>